<evidence type="ECO:0000313" key="1">
    <source>
        <dbReference type="EMBL" id="KAK3064053.1"/>
    </source>
</evidence>
<dbReference type="Proteomes" id="UP001186974">
    <property type="component" value="Unassembled WGS sequence"/>
</dbReference>
<protein>
    <submittedName>
        <fullName evidence="1">Uncharacterized protein</fullName>
    </submittedName>
</protein>
<evidence type="ECO:0000313" key="2">
    <source>
        <dbReference type="Proteomes" id="UP001186974"/>
    </source>
</evidence>
<gene>
    <name evidence="1" type="ORF">LTS18_010504</name>
</gene>
<name>A0ACC3D9R7_9PEZI</name>
<sequence length="400" mass="44520">MTWIGCFVVNTILSSHTGVAAPVQSTVDLNTIVQIAHEVPMPQELIIEADIQRCIAKYTGVLQGPLTSLTLDPLVKLFEDDFNSVRSQHEDTWNERLEFHLLISKLNLYAMVCVFESQTENNNIELRAVSSSSRNPIHYAGMAASAQVATLFTRMFNEAVANMPKPPPKYWLPFPKHYFRGIVFAAVFLLRYFILDPSSNPSDKEVARNHVTLIRNVFSKYSQEPTDEAGRAGRLVEVLGRQKIPPHAVRKINIQDRLGAAMILQDIKAVTDPQDLQALRDRSERNGDTATAESGPQTKHTESVPIDVQPSMTAQSQHAQSQDPVTEAPQQDANTLPADAADPWLSSIQGLDMPYGMWDMFNESFWPAPVDLSFDGIQGFTLQPPTMQTFPNVYTGSNAP</sequence>
<comment type="caution">
    <text evidence="1">The sequence shown here is derived from an EMBL/GenBank/DDBJ whole genome shotgun (WGS) entry which is preliminary data.</text>
</comment>
<organism evidence="1 2">
    <name type="scientific">Coniosporium uncinatum</name>
    <dbReference type="NCBI Taxonomy" id="93489"/>
    <lineage>
        <taxon>Eukaryota</taxon>
        <taxon>Fungi</taxon>
        <taxon>Dikarya</taxon>
        <taxon>Ascomycota</taxon>
        <taxon>Pezizomycotina</taxon>
        <taxon>Dothideomycetes</taxon>
        <taxon>Dothideomycetes incertae sedis</taxon>
        <taxon>Coniosporium</taxon>
    </lineage>
</organism>
<dbReference type="EMBL" id="JAWDJW010006628">
    <property type="protein sequence ID" value="KAK3064053.1"/>
    <property type="molecule type" value="Genomic_DNA"/>
</dbReference>
<reference evidence="1" key="1">
    <citation type="submission" date="2024-09" db="EMBL/GenBank/DDBJ databases">
        <title>Black Yeasts Isolated from many extreme environments.</title>
        <authorList>
            <person name="Coleine C."/>
            <person name="Stajich J.E."/>
            <person name="Selbmann L."/>
        </authorList>
    </citation>
    <scope>NUCLEOTIDE SEQUENCE</scope>
    <source>
        <strain evidence="1">CCFEE 5737</strain>
    </source>
</reference>
<proteinExistence type="predicted"/>
<accession>A0ACC3D9R7</accession>
<keyword evidence="2" id="KW-1185">Reference proteome</keyword>